<keyword evidence="3 9" id="KW-0813">Transport</keyword>
<feature type="region of interest" description="Disordered" evidence="10">
    <location>
        <begin position="1"/>
        <end position="29"/>
    </location>
</feature>
<proteinExistence type="inferred from homology"/>
<keyword evidence="13" id="KW-1185">Reference proteome</keyword>
<gene>
    <name evidence="12" type="ORF">VQ03_17885</name>
</gene>
<dbReference type="Proteomes" id="UP000036449">
    <property type="component" value="Unassembled WGS sequence"/>
</dbReference>
<comment type="similarity">
    <text evidence="2 9">Belongs to the binding-protein-dependent transport system permease family.</text>
</comment>
<keyword evidence="7 9" id="KW-0472">Membrane</keyword>
<evidence type="ECO:0000313" key="13">
    <source>
        <dbReference type="Proteomes" id="UP000036449"/>
    </source>
</evidence>
<evidence type="ECO:0000256" key="1">
    <source>
        <dbReference type="ARBA" id="ARBA00004651"/>
    </source>
</evidence>
<dbReference type="Gene3D" id="1.10.3720.10">
    <property type="entry name" value="MetI-like"/>
    <property type="match status" value="1"/>
</dbReference>
<dbReference type="SUPFAM" id="SSF161098">
    <property type="entry name" value="MetI-like"/>
    <property type="match status" value="1"/>
</dbReference>
<accession>A0A0J6SXV4</accession>
<dbReference type="PATRIC" id="fig|1187852.3.peg.863"/>
<feature type="transmembrane region" description="Helical" evidence="9">
    <location>
        <begin position="103"/>
        <end position="125"/>
    </location>
</feature>
<dbReference type="FunFam" id="1.10.3720.10:FF:000003">
    <property type="entry name" value="Aliphatic sulfonate ABC transporter permease"/>
    <property type="match status" value="1"/>
</dbReference>
<dbReference type="InterPro" id="IPR000515">
    <property type="entry name" value="MetI-like"/>
</dbReference>
<keyword evidence="6 9" id="KW-1133">Transmembrane helix</keyword>
<dbReference type="InterPro" id="IPR035906">
    <property type="entry name" value="MetI-like_sf"/>
</dbReference>
<comment type="subcellular location">
    <subcellularLocation>
        <location evidence="1 9">Cell membrane</location>
        <topology evidence="1 9">Multi-pass membrane protein</topology>
    </subcellularLocation>
</comment>
<dbReference type="CDD" id="cd06261">
    <property type="entry name" value="TM_PBP2"/>
    <property type="match status" value="1"/>
</dbReference>
<evidence type="ECO:0000256" key="6">
    <source>
        <dbReference type="ARBA" id="ARBA00022989"/>
    </source>
</evidence>
<comment type="function">
    <text evidence="8">Probably part of an ABC transporter complex. Probably responsible for the translocation of the substrate across the membrane.</text>
</comment>
<feature type="domain" description="ABC transmembrane type-1" evidence="11">
    <location>
        <begin position="96"/>
        <end position="276"/>
    </location>
</feature>
<evidence type="ECO:0000256" key="9">
    <source>
        <dbReference type="RuleBase" id="RU363032"/>
    </source>
</evidence>
<feature type="transmembrane region" description="Helical" evidence="9">
    <location>
        <begin position="206"/>
        <end position="232"/>
    </location>
</feature>
<keyword evidence="4" id="KW-1003">Cell membrane</keyword>
<dbReference type="PANTHER" id="PTHR30151">
    <property type="entry name" value="ALKANE SULFONATE ABC TRANSPORTER-RELATED, MEMBRANE SUBUNIT"/>
    <property type="match status" value="1"/>
</dbReference>
<protein>
    <submittedName>
        <fullName evidence="12">Taurine ABC transporter permease</fullName>
    </submittedName>
</protein>
<dbReference type="RefSeq" id="WP_048452240.1">
    <property type="nucleotide sequence ID" value="NZ_LABZ01000125.1"/>
</dbReference>
<dbReference type="PROSITE" id="PS50928">
    <property type="entry name" value="ABC_TM1"/>
    <property type="match status" value="1"/>
</dbReference>
<evidence type="ECO:0000256" key="5">
    <source>
        <dbReference type="ARBA" id="ARBA00022692"/>
    </source>
</evidence>
<keyword evidence="5 9" id="KW-0812">Transmembrane</keyword>
<feature type="transmembrane region" description="Helical" evidence="9">
    <location>
        <begin position="252"/>
        <end position="272"/>
    </location>
</feature>
<dbReference type="OrthoDB" id="8138334at2"/>
<evidence type="ECO:0000256" key="4">
    <source>
        <dbReference type="ARBA" id="ARBA00022475"/>
    </source>
</evidence>
<evidence type="ECO:0000313" key="12">
    <source>
        <dbReference type="EMBL" id="KMO38168.1"/>
    </source>
</evidence>
<evidence type="ECO:0000256" key="2">
    <source>
        <dbReference type="ARBA" id="ARBA00009306"/>
    </source>
</evidence>
<organism evidence="12 13">
    <name type="scientific">Methylobacterium tarhaniae</name>
    <dbReference type="NCBI Taxonomy" id="1187852"/>
    <lineage>
        <taxon>Bacteria</taxon>
        <taxon>Pseudomonadati</taxon>
        <taxon>Pseudomonadota</taxon>
        <taxon>Alphaproteobacteria</taxon>
        <taxon>Hyphomicrobiales</taxon>
        <taxon>Methylobacteriaceae</taxon>
        <taxon>Methylobacterium</taxon>
    </lineage>
</organism>
<evidence type="ECO:0000256" key="7">
    <source>
        <dbReference type="ARBA" id="ARBA00023136"/>
    </source>
</evidence>
<evidence type="ECO:0000256" key="8">
    <source>
        <dbReference type="ARBA" id="ARBA00056719"/>
    </source>
</evidence>
<evidence type="ECO:0000256" key="3">
    <source>
        <dbReference type="ARBA" id="ARBA00022448"/>
    </source>
</evidence>
<dbReference type="GO" id="GO:0005886">
    <property type="term" value="C:plasma membrane"/>
    <property type="evidence" value="ECO:0007669"/>
    <property type="project" value="UniProtKB-SubCell"/>
</dbReference>
<dbReference type="EMBL" id="LABZ01000125">
    <property type="protein sequence ID" value="KMO38168.1"/>
    <property type="molecule type" value="Genomic_DNA"/>
</dbReference>
<comment type="caution">
    <text evidence="12">The sequence shown here is derived from an EMBL/GenBank/DDBJ whole genome shotgun (WGS) entry which is preliminary data.</text>
</comment>
<dbReference type="Pfam" id="PF00528">
    <property type="entry name" value="BPD_transp_1"/>
    <property type="match status" value="1"/>
</dbReference>
<dbReference type="GO" id="GO:0042918">
    <property type="term" value="P:alkanesulfonate transmembrane transport"/>
    <property type="evidence" value="ECO:0007669"/>
    <property type="project" value="UniProtKB-ARBA"/>
</dbReference>
<name>A0A0J6SXV4_9HYPH</name>
<dbReference type="GO" id="GO:0010438">
    <property type="term" value="P:cellular response to sulfur starvation"/>
    <property type="evidence" value="ECO:0007669"/>
    <property type="project" value="TreeGrafter"/>
</dbReference>
<feature type="transmembrane region" description="Helical" evidence="9">
    <location>
        <begin position="39"/>
        <end position="58"/>
    </location>
</feature>
<sequence>MRHLVSPPAYSGEAVTHTPEAARRPPSVRRTAIRRSAPPAWLISLATIALAFLAWIAATQLGLVKPLFLPRPGSVLKAFADALDGRIDGAPLLEHVAMSLLRVAAAFVLAALIGIPLGLATGLNPTLRAVLDPFIEFYRPLPPLAYLPLVIIWCGIGETSKILLIFLACFAPVALAARAGVAAASLDQINAARALGASRVQVVRHVILPAALPDILVGLRIGMGVGWTTLVAAEMVAASTGIGQMVLNASNFLRTDIVVMGILVIGALAGAFEFGMRRLERRLTPWKGKA</sequence>
<feature type="transmembrane region" description="Helical" evidence="9">
    <location>
        <begin position="162"/>
        <end position="186"/>
    </location>
</feature>
<dbReference type="PANTHER" id="PTHR30151:SF25">
    <property type="entry name" value="TAURINE TRANSPORT SYSTEM PERMEASE PROTEIN TAUC"/>
    <property type="match status" value="1"/>
</dbReference>
<dbReference type="AlphaFoldDB" id="A0A0J6SXV4"/>
<reference evidence="12 13" key="1">
    <citation type="submission" date="2015-03" db="EMBL/GenBank/DDBJ databases">
        <title>Genome sequencing of Methylobacterium tarhaniae DSM 25844.</title>
        <authorList>
            <person name="Chaudhry V."/>
            <person name="Patil P.B."/>
        </authorList>
    </citation>
    <scope>NUCLEOTIDE SEQUENCE [LARGE SCALE GENOMIC DNA]</scope>
    <source>
        <strain evidence="12 13">DSM 25844</strain>
    </source>
</reference>
<evidence type="ECO:0000256" key="10">
    <source>
        <dbReference type="SAM" id="MobiDB-lite"/>
    </source>
</evidence>
<evidence type="ECO:0000259" key="11">
    <source>
        <dbReference type="PROSITE" id="PS50928"/>
    </source>
</evidence>
<feature type="transmembrane region" description="Helical" evidence="9">
    <location>
        <begin position="137"/>
        <end position="156"/>
    </location>
</feature>